<evidence type="ECO:0000313" key="6">
    <source>
        <dbReference type="Proteomes" id="UP000799441"/>
    </source>
</evidence>
<keyword evidence="2" id="KW-0812">Transmembrane</keyword>
<feature type="signal peptide" evidence="3">
    <location>
        <begin position="1"/>
        <end position="19"/>
    </location>
</feature>
<sequence>MKSFAFALASAAAISVAYAQYAIDPQSVSNVTRDGWCDQQKTQCPAICLQVTDGSSSATEHNDCYPDSLTYSCVCSNGFSPNISEYSQTLPYFICTEWGTQCVANCGSNNYCANDCRANHPCGAQDPRRYNLTTTSSSGTATKTGHATATNDGDSGATTDANGNVAYSGFGSGSTSQETGSSASSTSASDAANDNGAAALRDFGSAWGLITVFGGLFAGFAILL</sequence>
<dbReference type="EMBL" id="MU003864">
    <property type="protein sequence ID" value="KAF2716709.1"/>
    <property type="molecule type" value="Genomic_DNA"/>
</dbReference>
<feature type="transmembrane region" description="Helical" evidence="2">
    <location>
        <begin position="203"/>
        <end position="223"/>
    </location>
</feature>
<name>A0A9P4PZ36_9PEZI</name>
<proteinExistence type="predicted"/>
<keyword evidence="6" id="KW-1185">Reference proteome</keyword>
<dbReference type="Proteomes" id="UP000799441">
    <property type="component" value="Unassembled WGS sequence"/>
</dbReference>
<evidence type="ECO:0000313" key="5">
    <source>
        <dbReference type="EMBL" id="KAF2716709.1"/>
    </source>
</evidence>
<dbReference type="PANTHER" id="PTHR38118">
    <property type="entry name" value="ANCHORED CELL WALL PROTEIN 11-RELATED"/>
    <property type="match status" value="1"/>
</dbReference>
<protein>
    <recommendedName>
        <fullName evidence="4">DUF7707 domain-containing protein</fullName>
    </recommendedName>
</protein>
<gene>
    <name evidence="5" type="ORF">K431DRAFT_307551</name>
</gene>
<keyword evidence="2" id="KW-0472">Membrane</keyword>
<organism evidence="5 6">
    <name type="scientific">Polychaeton citri CBS 116435</name>
    <dbReference type="NCBI Taxonomy" id="1314669"/>
    <lineage>
        <taxon>Eukaryota</taxon>
        <taxon>Fungi</taxon>
        <taxon>Dikarya</taxon>
        <taxon>Ascomycota</taxon>
        <taxon>Pezizomycotina</taxon>
        <taxon>Dothideomycetes</taxon>
        <taxon>Dothideomycetidae</taxon>
        <taxon>Capnodiales</taxon>
        <taxon>Capnodiaceae</taxon>
        <taxon>Polychaeton</taxon>
    </lineage>
</organism>
<feature type="chain" id="PRO_5040423631" description="DUF7707 domain-containing protein" evidence="3">
    <location>
        <begin position="20"/>
        <end position="224"/>
    </location>
</feature>
<dbReference type="InterPro" id="IPR056124">
    <property type="entry name" value="DUF7707"/>
</dbReference>
<evidence type="ECO:0000256" key="1">
    <source>
        <dbReference type="SAM" id="MobiDB-lite"/>
    </source>
</evidence>
<dbReference type="OrthoDB" id="2439692at2759"/>
<feature type="domain" description="DUF7707" evidence="4">
    <location>
        <begin position="22"/>
        <end position="127"/>
    </location>
</feature>
<keyword evidence="2" id="KW-1133">Transmembrane helix</keyword>
<dbReference type="AlphaFoldDB" id="A0A9P4PZ36"/>
<evidence type="ECO:0000259" key="4">
    <source>
        <dbReference type="Pfam" id="PF24808"/>
    </source>
</evidence>
<comment type="caution">
    <text evidence="5">The sequence shown here is derived from an EMBL/GenBank/DDBJ whole genome shotgun (WGS) entry which is preliminary data.</text>
</comment>
<keyword evidence="3" id="KW-0732">Signal</keyword>
<feature type="compositionally biased region" description="Low complexity" evidence="1">
    <location>
        <begin position="133"/>
        <end position="150"/>
    </location>
</feature>
<dbReference type="Pfam" id="PF24808">
    <property type="entry name" value="DUF7707"/>
    <property type="match status" value="1"/>
</dbReference>
<evidence type="ECO:0000256" key="3">
    <source>
        <dbReference type="SAM" id="SignalP"/>
    </source>
</evidence>
<evidence type="ECO:0000256" key="2">
    <source>
        <dbReference type="SAM" id="Phobius"/>
    </source>
</evidence>
<reference evidence="5" key="1">
    <citation type="journal article" date="2020" name="Stud. Mycol.">
        <title>101 Dothideomycetes genomes: a test case for predicting lifestyles and emergence of pathogens.</title>
        <authorList>
            <person name="Haridas S."/>
            <person name="Albert R."/>
            <person name="Binder M."/>
            <person name="Bloem J."/>
            <person name="Labutti K."/>
            <person name="Salamov A."/>
            <person name="Andreopoulos B."/>
            <person name="Baker S."/>
            <person name="Barry K."/>
            <person name="Bills G."/>
            <person name="Bluhm B."/>
            <person name="Cannon C."/>
            <person name="Castanera R."/>
            <person name="Culley D."/>
            <person name="Daum C."/>
            <person name="Ezra D."/>
            <person name="Gonzalez J."/>
            <person name="Henrissat B."/>
            <person name="Kuo A."/>
            <person name="Liang C."/>
            <person name="Lipzen A."/>
            <person name="Lutzoni F."/>
            <person name="Magnuson J."/>
            <person name="Mondo S."/>
            <person name="Nolan M."/>
            <person name="Ohm R."/>
            <person name="Pangilinan J."/>
            <person name="Park H.-J."/>
            <person name="Ramirez L."/>
            <person name="Alfaro M."/>
            <person name="Sun H."/>
            <person name="Tritt A."/>
            <person name="Yoshinaga Y."/>
            <person name="Zwiers L.-H."/>
            <person name="Turgeon B."/>
            <person name="Goodwin S."/>
            <person name="Spatafora J."/>
            <person name="Crous P."/>
            <person name="Grigoriev I."/>
        </authorList>
    </citation>
    <scope>NUCLEOTIDE SEQUENCE</scope>
    <source>
        <strain evidence="5">CBS 116435</strain>
    </source>
</reference>
<dbReference type="PANTHER" id="PTHR38118:SF2">
    <property type="entry name" value="CDP-ALCOHOL PHOSPHATIDYLTRANSFERASE PROTEIN"/>
    <property type="match status" value="1"/>
</dbReference>
<accession>A0A9P4PZ36</accession>
<feature type="region of interest" description="Disordered" evidence="1">
    <location>
        <begin position="133"/>
        <end position="158"/>
    </location>
</feature>